<proteinExistence type="predicted"/>
<name>A0A915JTK4_ROMCU</name>
<accession>A0A915JTK4</accession>
<sequence>MMYRADVQATAIDVGRKMAANGAMTERKKSREKNANNEELSANKVGPVLIKILAMLREIEETPKISTLLNQEFPSWAENAQKCFCTTKKQCTYFSDQKYGGSYGYHMISEKKYSNVSRQIYSVLKNTSSSTKPYCSCSLVTVPMNAR</sequence>
<evidence type="ECO:0000313" key="1">
    <source>
        <dbReference type="Proteomes" id="UP000887565"/>
    </source>
</evidence>
<reference evidence="2" key="1">
    <citation type="submission" date="2022-11" db="UniProtKB">
        <authorList>
            <consortium name="WormBaseParasite"/>
        </authorList>
    </citation>
    <scope>IDENTIFICATION</scope>
</reference>
<protein>
    <submittedName>
        <fullName evidence="2">Uncharacterized protein</fullName>
    </submittedName>
</protein>
<organism evidence="1 2">
    <name type="scientific">Romanomermis culicivorax</name>
    <name type="common">Nematode worm</name>
    <dbReference type="NCBI Taxonomy" id="13658"/>
    <lineage>
        <taxon>Eukaryota</taxon>
        <taxon>Metazoa</taxon>
        <taxon>Ecdysozoa</taxon>
        <taxon>Nematoda</taxon>
        <taxon>Enoplea</taxon>
        <taxon>Dorylaimia</taxon>
        <taxon>Mermithida</taxon>
        <taxon>Mermithoidea</taxon>
        <taxon>Mermithidae</taxon>
        <taxon>Romanomermis</taxon>
    </lineage>
</organism>
<dbReference type="AlphaFoldDB" id="A0A915JTK4"/>
<dbReference type="Proteomes" id="UP000887565">
    <property type="component" value="Unplaced"/>
</dbReference>
<keyword evidence="1" id="KW-1185">Reference proteome</keyword>
<evidence type="ECO:0000313" key="2">
    <source>
        <dbReference type="WBParaSite" id="nRc.2.0.1.t29428-RA"/>
    </source>
</evidence>
<dbReference type="WBParaSite" id="nRc.2.0.1.t29428-RA">
    <property type="protein sequence ID" value="nRc.2.0.1.t29428-RA"/>
    <property type="gene ID" value="nRc.2.0.1.g29428"/>
</dbReference>